<sequence length="911" mass="103192">MSKAKLIELSEQARAREEAVMNDKLTQAQREELDALRNQVAGGNDMNHGLLYNTPENNLVGAENDSAESEDEWVDDDQETAVMNELGLRSAGSTEWQVRLDTLHNAWVGQIPALCDAYLDFLNGSTSRVDLRDPMVEEQVEIRCISLWGEETKLFTLRLTQSDTTSSALIKHGFVSPSPTRPTVAISLKMLYVLEATQQRCPSASIQGMAKAFCDLRNVPFKPYFRTQLSAALDVYYMIQRETRRRLDKVLDLDSPELKLKNCCAPCAKKLPNEPSLRYSMLVTSDGGDSYKRCNLAGGIDKRIYESDFYISRAEVDKFVDEVVGRKKGKQKAKESEVSECEQRWKNAKADKQPDKKIKSYFEETGLFVSLCRHSFVLTVCDMVRSGEKAKYALATIDRLISVFGNGILMGYDIGCTMKGTVARSQLLGPKAAKLQFDMCVGSFHGAAHRRTCQLQNHPQNRLGAGLSDLENAETFFSYANRIAASTRLASRYHRHQRIDMLIKIWNNDMYEALGSLLRRKYIAALKTIDSATEFLSHSSITVEEIEGCYRDEMEYMQSFKKELPSDTFKINYIGLLEQLEIKEDEFNSCINTEPSGAGSSSLHRLAQFNRLEAKRRAALEQLTTLQKAIQKVEEEHGLNRWNRGSAEWKEAQVLRDNQHFHSCVDTLEHLVVQRLLELSRAGLANTGYKLRQQITRSISTRSGAIKTALAKYNAAAAELKPPAPIVTWAQIDDASVLADFEILHGSRRNVLDQAWTKPKNRRCVEQLHRLQRAHEEIKRLNIELLRLHTSIIDEECQLLTKLDKLHNDTSPLFVVLQRYTNRRIAVNTILLQELQRIGSLSGYTGSNLIGLRPDLDSKIAQPHEESPQSHNCEAQEAPTSIDQEGRLDIDDDVTDQFERWQGMLDRVKAS</sequence>
<evidence type="ECO:0000256" key="1">
    <source>
        <dbReference type="SAM" id="Coils"/>
    </source>
</evidence>
<evidence type="ECO:0000313" key="4">
    <source>
        <dbReference type="Proteomes" id="UP000030108"/>
    </source>
</evidence>
<evidence type="ECO:0000313" key="3">
    <source>
        <dbReference type="EMBL" id="EUC59839.1"/>
    </source>
</evidence>
<protein>
    <recommendedName>
        <fullName evidence="5">CxC1-like cysteine cluster associated with KDZ transposases domain-containing protein</fullName>
    </recommendedName>
</protein>
<organism evidence="3 4">
    <name type="scientific">Rhizoctonia solani AG-3 Rhs1AP</name>
    <dbReference type="NCBI Taxonomy" id="1086054"/>
    <lineage>
        <taxon>Eukaryota</taxon>
        <taxon>Fungi</taxon>
        <taxon>Dikarya</taxon>
        <taxon>Basidiomycota</taxon>
        <taxon>Agaricomycotina</taxon>
        <taxon>Agaricomycetes</taxon>
        <taxon>Cantharellales</taxon>
        <taxon>Ceratobasidiaceae</taxon>
        <taxon>Rhizoctonia</taxon>
    </lineage>
</organism>
<feature type="compositionally biased region" description="Polar residues" evidence="2">
    <location>
        <begin position="869"/>
        <end position="883"/>
    </location>
</feature>
<dbReference type="InterPro" id="IPR040521">
    <property type="entry name" value="KDZ"/>
</dbReference>
<reference evidence="4" key="1">
    <citation type="journal article" date="2014" name="Genome Announc.">
        <title>Draft genome sequence of the plant-pathogenic soil fungus Rhizoctonia solani anastomosis group 3 strain Rhs1AP.</title>
        <authorList>
            <person name="Cubeta M.A."/>
            <person name="Thomas E."/>
            <person name="Dean R.A."/>
            <person name="Jabaji S."/>
            <person name="Neate S.M."/>
            <person name="Tavantzis S."/>
            <person name="Toda T."/>
            <person name="Vilgalys R."/>
            <person name="Bharathan N."/>
            <person name="Fedorova-Abrams N."/>
            <person name="Pakala S.B."/>
            <person name="Pakala S.M."/>
            <person name="Zafar N."/>
            <person name="Joardar V."/>
            <person name="Losada L."/>
            <person name="Nierman W.C."/>
        </authorList>
    </citation>
    <scope>NUCLEOTIDE SEQUENCE [LARGE SCALE GENOMIC DNA]</scope>
    <source>
        <strain evidence="4">AG-3</strain>
    </source>
</reference>
<gene>
    <name evidence="3" type="ORF">RSOL_325570</name>
</gene>
<evidence type="ECO:0000256" key="2">
    <source>
        <dbReference type="SAM" id="MobiDB-lite"/>
    </source>
</evidence>
<evidence type="ECO:0008006" key="5">
    <source>
        <dbReference type="Google" id="ProtNLM"/>
    </source>
</evidence>
<dbReference type="PANTHER" id="PTHR33096">
    <property type="entry name" value="CXC2 DOMAIN-CONTAINING PROTEIN"/>
    <property type="match status" value="1"/>
</dbReference>
<proteinExistence type="predicted"/>
<feature type="non-terminal residue" evidence="3">
    <location>
        <position position="911"/>
    </location>
</feature>
<name>A0A0A1UL17_9AGAM</name>
<dbReference type="Proteomes" id="UP000030108">
    <property type="component" value="Unassembled WGS sequence"/>
</dbReference>
<dbReference type="Pfam" id="PF18758">
    <property type="entry name" value="KDZ"/>
    <property type="match status" value="1"/>
</dbReference>
<feature type="coiled-coil region" evidence="1">
    <location>
        <begin position="764"/>
        <end position="791"/>
    </location>
</feature>
<feature type="region of interest" description="Disordered" evidence="2">
    <location>
        <begin position="860"/>
        <end position="889"/>
    </location>
</feature>
<comment type="caution">
    <text evidence="3">The sequence shown here is derived from an EMBL/GenBank/DDBJ whole genome shotgun (WGS) entry which is preliminary data.</text>
</comment>
<keyword evidence="1" id="KW-0175">Coiled coil</keyword>
<dbReference type="OrthoDB" id="2505969at2759"/>
<dbReference type="AlphaFoldDB" id="A0A0A1UL17"/>
<accession>A0A0A1UL17</accession>
<feature type="coiled-coil region" evidence="1">
    <location>
        <begin position="609"/>
        <end position="636"/>
    </location>
</feature>
<dbReference type="EMBL" id="JATN01000321">
    <property type="protein sequence ID" value="EUC59839.1"/>
    <property type="molecule type" value="Genomic_DNA"/>
</dbReference>
<dbReference type="PANTHER" id="PTHR33096:SF1">
    <property type="entry name" value="CXC1-LIKE CYSTEINE CLUSTER ASSOCIATED WITH KDZ TRANSPOSASES DOMAIN-CONTAINING PROTEIN"/>
    <property type="match status" value="1"/>
</dbReference>